<proteinExistence type="predicted"/>
<dbReference type="EMBL" id="JAKXMK010000019">
    <property type="protein sequence ID" value="MCH6168463.1"/>
    <property type="molecule type" value="Genomic_DNA"/>
</dbReference>
<protein>
    <submittedName>
        <fullName evidence="1">Ferritin-like domain-containing protein</fullName>
    </submittedName>
</protein>
<sequence length="337" mass="35992">MAHPSTATAPNATTRNIVIDTIVTQLRALDQLTNTEAQIAGFRTAQARTDAVRRELRQNSDDAVRRARRIADQLRALDAVPDVMTPALGRVLAFITSTMEQAQPIDEALLHDLALEHQLLARARYLRVLADRADLPAVEKLADDLVAAHTTTVEWLTTVLAEEARGGPAALAPTPLQRVAGGMVHVAGMPTRFAMDRVNRAVDIAYRTGEHALDVVGDVAGKVVRLGNGTREVAAAGRDAALQRAERVAARDGADAVAGVIHETRAELGGLKASELPIPHYEEMTAQAAIAALRELTTPSDVSVMIVFEKGHKNRSGVISAAQTRYAALAKDATGVE</sequence>
<name>A0ABS9TJ66_9PSEU</name>
<reference evidence="1 2" key="1">
    <citation type="submission" date="2022-03" db="EMBL/GenBank/DDBJ databases">
        <title>Pseudonocardia alaer sp. nov., a novel actinomycete isolated from reed forest soil.</title>
        <authorList>
            <person name="Wang L."/>
        </authorList>
    </citation>
    <scope>NUCLEOTIDE SEQUENCE [LARGE SCALE GENOMIC DNA]</scope>
    <source>
        <strain evidence="1 2">Y-16303</strain>
    </source>
</reference>
<dbReference type="Gene3D" id="1.20.1260.10">
    <property type="match status" value="1"/>
</dbReference>
<organism evidence="1 2">
    <name type="scientific">Pseudonocardia alaniniphila</name>
    <dbReference type="NCBI Taxonomy" id="75291"/>
    <lineage>
        <taxon>Bacteria</taxon>
        <taxon>Bacillati</taxon>
        <taxon>Actinomycetota</taxon>
        <taxon>Actinomycetes</taxon>
        <taxon>Pseudonocardiales</taxon>
        <taxon>Pseudonocardiaceae</taxon>
        <taxon>Pseudonocardia</taxon>
    </lineage>
</organism>
<dbReference type="Proteomes" id="UP001299970">
    <property type="component" value="Unassembled WGS sequence"/>
</dbReference>
<dbReference type="SUPFAM" id="SSF47240">
    <property type="entry name" value="Ferritin-like"/>
    <property type="match status" value="1"/>
</dbReference>
<evidence type="ECO:0000313" key="1">
    <source>
        <dbReference type="EMBL" id="MCH6168463.1"/>
    </source>
</evidence>
<dbReference type="InterPro" id="IPR012347">
    <property type="entry name" value="Ferritin-like"/>
</dbReference>
<comment type="caution">
    <text evidence="1">The sequence shown here is derived from an EMBL/GenBank/DDBJ whole genome shotgun (WGS) entry which is preliminary data.</text>
</comment>
<evidence type="ECO:0000313" key="2">
    <source>
        <dbReference type="Proteomes" id="UP001299970"/>
    </source>
</evidence>
<gene>
    <name evidence="1" type="ORF">MMF94_22450</name>
</gene>
<accession>A0ABS9TJ66</accession>
<keyword evidence="2" id="KW-1185">Reference proteome</keyword>
<dbReference type="InterPro" id="IPR009078">
    <property type="entry name" value="Ferritin-like_SF"/>
</dbReference>
<dbReference type="RefSeq" id="WP_241039100.1">
    <property type="nucleotide sequence ID" value="NZ_BAAAJF010000055.1"/>
</dbReference>